<gene>
    <name evidence="1" type="ORF">LCGC14_1232360</name>
</gene>
<name>A0A0F9NQD7_9ZZZZ</name>
<sequence length="32" mass="3649">MTIQSEEFNKLVANKMIEVVEEESVYADIASM</sequence>
<dbReference type="EMBL" id="LAZR01006588">
    <property type="protein sequence ID" value="KKM91050.1"/>
    <property type="molecule type" value="Genomic_DNA"/>
</dbReference>
<dbReference type="AlphaFoldDB" id="A0A0F9NQD7"/>
<proteinExistence type="predicted"/>
<organism evidence="1">
    <name type="scientific">marine sediment metagenome</name>
    <dbReference type="NCBI Taxonomy" id="412755"/>
    <lineage>
        <taxon>unclassified sequences</taxon>
        <taxon>metagenomes</taxon>
        <taxon>ecological metagenomes</taxon>
    </lineage>
</organism>
<accession>A0A0F9NQD7</accession>
<protein>
    <submittedName>
        <fullName evidence="1">Uncharacterized protein</fullName>
    </submittedName>
</protein>
<evidence type="ECO:0000313" key="1">
    <source>
        <dbReference type="EMBL" id="KKM91050.1"/>
    </source>
</evidence>
<reference evidence="1" key="1">
    <citation type="journal article" date="2015" name="Nature">
        <title>Complex archaea that bridge the gap between prokaryotes and eukaryotes.</title>
        <authorList>
            <person name="Spang A."/>
            <person name="Saw J.H."/>
            <person name="Jorgensen S.L."/>
            <person name="Zaremba-Niedzwiedzka K."/>
            <person name="Martijn J."/>
            <person name="Lind A.E."/>
            <person name="van Eijk R."/>
            <person name="Schleper C."/>
            <person name="Guy L."/>
            <person name="Ettema T.J."/>
        </authorList>
    </citation>
    <scope>NUCLEOTIDE SEQUENCE</scope>
</reference>
<feature type="non-terminal residue" evidence="1">
    <location>
        <position position="32"/>
    </location>
</feature>
<comment type="caution">
    <text evidence="1">The sequence shown here is derived from an EMBL/GenBank/DDBJ whole genome shotgun (WGS) entry which is preliminary data.</text>
</comment>